<protein>
    <submittedName>
        <fullName evidence="2">SdpI family protein</fullName>
    </submittedName>
</protein>
<keyword evidence="1" id="KW-1133">Transmembrane helix</keyword>
<name>A0A7L6N175_9MOLU</name>
<organism evidence="2 3">
    <name type="scientific">Hujiaoplasma nucleasis</name>
    <dbReference type="NCBI Taxonomy" id="2725268"/>
    <lineage>
        <taxon>Bacteria</taxon>
        <taxon>Bacillati</taxon>
        <taxon>Mycoplasmatota</taxon>
        <taxon>Mollicutes</taxon>
        <taxon>Candidatus Izemoplasmatales</taxon>
        <taxon>Hujiaoplasmataceae</taxon>
        <taxon>Hujiaoplasma</taxon>
    </lineage>
</organism>
<reference evidence="2 3" key="1">
    <citation type="submission" date="2020-04" db="EMBL/GenBank/DDBJ databases">
        <authorList>
            <person name="Zheng R.K."/>
            <person name="Sun C.M."/>
        </authorList>
    </citation>
    <scope>NUCLEOTIDE SEQUENCE [LARGE SCALE GENOMIC DNA]</scope>
    <source>
        <strain evidence="3">zrk29</strain>
    </source>
</reference>
<accession>A0A7L6N175</accession>
<dbReference type="AlphaFoldDB" id="A0A7L6N175"/>
<feature type="transmembrane region" description="Helical" evidence="1">
    <location>
        <begin position="91"/>
        <end position="113"/>
    </location>
</feature>
<evidence type="ECO:0000256" key="1">
    <source>
        <dbReference type="SAM" id="Phobius"/>
    </source>
</evidence>
<dbReference type="InterPro" id="IPR025962">
    <property type="entry name" value="SdpI/YhfL"/>
</dbReference>
<evidence type="ECO:0000313" key="2">
    <source>
        <dbReference type="EMBL" id="QLY40006.1"/>
    </source>
</evidence>
<keyword evidence="1" id="KW-0812">Transmembrane</keyword>
<sequence>MLYWTIIGVWIFLETFVVLKIILGIIFFKFTPKRNGIFGFRTEKSLSSEKIWKIANVEFGKLFIFFGVIELFTSLSTLGLTFQGFERVDETIIPLIYLLIYIITTWFTVIFVIRKIKNIDN</sequence>
<proteinExistence type="predicted"/>
<feature type="transmembrane region" description="Helical" evidence="1">
    <location>
        <begin position="62"/>
        <end position="85"/>
    </location>
</feature>
<evidence type="ECO:0000313" key="3">
    <source>
        <dbReference type="Proteomes" id="UP000512167"/>
    </source>
</evidence>
<dbReference type="KEGG" id="tbk:HF295_03685"/>
<dbReference type="Proteomes" id="UP000512167">
    <property type="component" value="Chromosome"/>
</dbReference>
<dbReference type="RefSeq" id="WP_312032500.1">
    <property type="nucleotide sequence ID" value="NZ_CP051151.1"/>
</dbReference>
<feature type="transmembrane region" description="Helical" evidence="1">
    <location>
        <begin position="6"/>
        <end position="28"/>
    </location>
</feature>
<dbReference type="Pfam" id="PF13630">
    <property type="entry name" value="SdpI"/>
    <property type="match status" value="1"/>
</dbReference>
<keyword evidence="1" id="KW-0472">Membrane</keyword>
<dbReference type="EMBL" id="CP051151">
    <property type="protein sequence ID" value="QLY40006.1"/>
    <property type="molecule type" value="Genomic_DNA"/>
</dbReference>
<gene>
    <name evidence="2" type="ORF">HF295_03685</name>
</gene>
<keyword evidence="3" id="KW-1185">Reference proteome</keyword>